<reference evidence="1" key="1">
    <citation type="journal article" date="2015" name="Nature">
        <title>Complex archaea that bridge the gap between prokaryotes and eukaryotes.</title>
        <authorList>
            <person name="Spang A."/>
            <person name="Saw J.H."/>
            <person name="Jorgensen S.L."/>
            <person name="Zaremba-Niedzwiedzka K."/>
            <person name="Martijn J."/>
            <person name="Lind A.E."/>
            <person name="van Eijk R."/>
            <person name="Schleper C."/>
            <person name="Guy L."/>
            <person name="Ettema T.J."/>
        </authorList>
    </citation>
    <scope>NUCLEOTIDE SEQUENCE</scope>
</reference>
<feature type="non-terminal residue" evidence="1">
    <location>
        <position position="59"/>
    </location>
</feature>
<organism evidence="1">
    <name type="scientific">marine sediment metagenome</name>
    <dbReference type="NCBI Taxonomy" id="412755"/>
    <lineage>
        <taxon>unclassified sequences</taxon>
        <taxon>metagenomes</taxon>
        <taxon>ecological metagenomes</taxon>
    </lineage>
</organism>
<gene>
    <name evidence="1" type="ORF">LCGC14_1854570</name>
</gene>
<sequence length="59" mass="6651">MKKHFIGTGHAGRLRNSLEDEIPEINILICEHEGYCPVINTLNKAHCSLDYAKECQPAK</sequence>
<comment type="caution">
    <text evidence="1">The sequence shown here is derived from an EMBL/GenBank/DDBJ whole genome shotgun (WGS) entry which is preliminary data.</text>
</comment>
<protein>
    <submittedName>
        <fullName evidence="1">Uncharacterized protein</fullName>
    </submittedName>
</protein>
<name>A0A0F9GXL6_9ZZZZ</name>
<accession>A0A0F9GXL6</accession>
<proteinExistence type="predicted"/>
<evidence type="ECO:0000313" key="1">
    <source>
        <dbReference type="EMBL" id="KKL95436.1"/>
    </source>
</evidence>
<dbReference type="AlphaFoldDB" id="A0A0F9GXL6"/>
<dbReference type="EMBL" id="LAZR01018677">
    <property type="protein sequence ID" value="KKL95436.1"/>
    <property type="molecule type" value="Genomic_DNA"/>
</dbReference>